<dbReference type="GO" id="GO:0045505">
    <property type="term" value="F:dynein intermediate chain binding"/>
    <property type="evidence" value="ECO:0007669"/>
    <property type="project" value="InterPro"/>
</dbReference>
<dbReference type="InterPro" id="IPR035706">
    <property type="entry name" value="AAA_9"/>
</dbReference>
<dbReference type="GeneID" id="113218561"/>
<dbReference type="OrthoDB" id="447173at2759"/>
<dbReference type="Gene3D" id="3.40.50.300">
    <property type="entry name" value="P-loop containing nucleotide triphosphate hydrolases"/>
    <property type="match status" value="2"/>
</dbReference>
<dbReference type="GO" id="GO:0008569">
    <property type="term" value="F:minus-end-directed microtubule motor activity"/>
    <property type="evidence" value="ECO:0007669"/>
    <property type="project" value="InterPro"/>
</dbReference>
<dbReference type="Pfam" id="PF03028">
    <property type="entry name" value="Dynein_heavy"/>
    <property type="match status" value="1"/>
</dbReference>
<feature type="domain" description="Dynein heavy chain C-terminal" evidence="4">
    <location>
        <begin position="860"/>
        <end position="961"/>
    </location>
</feature>
<keyword evidence="6" id="KW-1185">Reference proteome</keyword>
<protein>
    <submittedName>
        <fullName evidence="7">Cytoplasmic dynein 2 heavy chain 1-like</fullName>
    </submittedName>
</protein>
<reference evidence="5" key="1">
    <citation type="submission" date="2021-01" db="UniProtKB">
        <authorList>
            <consortium name="EnsemblMetazoa"/>
        </authorList>
    </citation>
    <scope>IDENTIFICATION</scope>
    <source>
        <strain evidence="5">DH4</strain>
    </source>
</reference>
<dbReference type="Pfam" id="PF12781">
    <property type="entry name" value="AAA_9"/>
    <property type="match status" value="1"/>
</dbReference>
<dbReference type="Gene3D" id="1.10.8.1220">
    <property type="match status" value="1"/>
</dbReference>
<dbReference type="InterPro" id="IPR026983">
    <property type="entry name" value="DHC"/>
</dbReference>
<evidence type="ECO:0000259" key="3">
    <source>
        <dbReference type="Pfam" id="PF18198"/>
    </source>
</evidence>
<proteinExistence type="predicted"/>
<organism evidence="5">
    <name type="scientific">Apis mellifera</name>
    <name type="common">Honeybee</name>
    <dbReference type="NCBI Taxonomy" id="7460"/>
    <lineage>
        <taxon>Eukaryota</taxon>
        <taxon>Metazoa</taxon>
        <taxon>Ecdysozoa</taxon>
        <taxon>Arthropoda</taxon>
        <taxon>Hexapoda</taxon>
        <taxon>Insecta</taxon>
        <taxon>Pterygota</taxon>
        <taxon>Neoptera</taxon>
        <taxon>Endopterygota</taxon>
        <taxon>Hymenoptera</taxon>
        <taxon>Apocrita</taxon>
        <taxon>Aculeata</taxon>
        <taxon>Apoidea</taxon>
        <taxon>Anthophila</taxon>
        <taxon>Apidae</taxon>
        <taxon>Apis</taxon>
    </lineage>
</organism>
<dbReference type="KEGG" id="ame:113218561"/>
<dbReference type="Pfam" id="PF18198">
    <property type="entry name" value="AAA_lid_11"/>
    <property type="match status" value="1"/>
</dbReference>
<evidence type="ECO:0000313" key="6">
    <source>
        <dbReference type="Proteomes" id="UP000005203"/>
    </source>
</evidence>
<dbReference type="Gene3D" id="3.10.490.20">
    <property type="match status" value="1"/>
</dbReference>
<dbReference type="InterPro" id="IPR043160">
    <property type="entry name" value="Dynein_C_barrel"/>
</dbReference>
<dbReference type="EnsemblMetazoa" id="XM_026441288">
    <property type="protein sequence ID" value="XP_026297073"/>
    <property type="gene ID" value="LOC113218561"/>
</dbReference>
<evidence type="ECO:0000259" key="4">
    <source>
        <dbReference type="Pfam" id="PF18199"/>
    </source>
</evidence>
<dbReference type="Pfam" id="PF18199">
    <property type="entry name" value="Dynein_C"/>
    <property type="match status" value="1"/>
</dbReference>
<dbReference type="Gene3D" id="1.10.8.720">
    <property type="entry name" value="Region D6 of dynein motor"/>
    <property type="match status" value="1"/>
</dbReference>
<sequence length="967" mass="109685">MQIYYSIQMQDTGKDDKWKKSAIDLLITERERLLWRAQGLPVDTGSLVGASCALRGPLVPIFVDPSGVAVSWLKNNIGSRIEITKPEDGKFLTTLELAVRFGKPLLVEEIVEFPSILLPLLRRRPLKLGERTLPAPQGFKLFLATRRDKLDGFPKEVDAVLFKIALGAGSKSLAERFVEKVLLKETPKLASQRREALEREEKLSGERDTARLDLLAQLATARGQDLLQESEGSQGGLLSSLEATQSKAKEIALALEESRRSLEDVTRRANEHERLAKFAANLYKTVRGLTALNPLYVFSAEAFTDIYLEAENYRKTILSQDKREQEKLVEKRLIQLSLHYCSKAVYREHRLPVALQLALSLNSVPDVERNFLLGEIPLNGDEDSDYKVPDWVPEERRLSVRTLALAFPQITARMTLSWLKDVSNIYAERNLTTFQKILIIKTLRPDYLHTALSKLAAEVLGVKDLAPPHWSLRKVAEHETTYPVLLLLSPGADPGSELRALANNRVASTTGFVEVSLGQGQVVQAELALENACRNGNWILLSNLHLALNWLPRLESLLRSPMCTANKNPATRIWLTTEGCLGFYPSLAGLCLKLAYEPPEGVKRNVKRSLHQLHQKHENAMNLAGSLLLSWLHATLQERRKFVPQGWIRSYEWNESDLEAAYELVVRKMDDGKRSEKDKDGNWQTGRGLLDVAIYGGRLQDDYDMGALRSIVRDVWSSEVFEGRRKLAGVLRVTNDSFEDLVKALERISDNDSPKERFGLPANAHRAWERTAAEAALLHLKGVLIKVSGNDDKNSKKMEMKIQRDLKELIDRNGSIFGSSKVEQEKNKNPLKNFFIDEMNLTKKTLNLIRVDVESARFEDTKTPKHWMENWKYGPNEILPFVKGLLLRHQALEGFLSEFLPVVDMSRLARPRAFLTVLKQHTARETRQPMENLRLCVNWFENDRNDDWKVSLLVEGLLISGNFTRLI</sequence>
<accession>A0A8B8H0I6</accession>
<dbReference type="RefSeq" id="XP_026297073.1">
    <property type="nucleotide sequence ID" value="XM_026441288.1"/>
</dbReference>
<name>A0A7M7L5N0_APIME</name>
<dbReference type="PANTHER" id="PTHR45703">
    <property type="entry name" value="DYNEIN HEAVY CHAIN"/>
    <property type="match status" value="1"/>
</dbReference>
<evidence type="ECO:0000259" key="2">
    <source>
        <dbReference type="Pfam" id="PF12781"/>
    </source>
</evidence>
<feature type="domain" description="Dynein heavy chain region D6 P-loop" evidence="1">
    <location>
        <begin position="480"/>
        <end position="580"/>
    </location>
</feature>
<dbReference type="GO" id="GO:0007018">
    <property type="term" value="P:microtubule-based movement"/>
    <property type="evidence" value="ECO:0007669"/>
    <property type="project" value="InterPro"/>
</dbReference>
<dbReference type="InterPro" id="IPR042219">
    <property type="entry name" value="AAA_lid_11_sf"/>
</dbReference>
<evidence type="ECO:0000313" key="5">
    <source>
        <dbReference type="EnsemblMetazoa" id="XP_026297073"/>
    </source>
</evidence>
<dbReference type="GO" id="GO:0051959">
    <property type="term" value="F:dynein light intermediate chain binding"/>
    <property type="evidence" value="ECO:0007669"/>
    <property type="project" value="InterPro"/>
</dbReference>
<dbReference type="InterPro" id="IPR041658">
    <property type="entry name" value="AAA_lid_11"/>
</dbReference>
<dbReference type="InterPro" id="IPR004273">
    <property type="entry name" value="Dynein_heavy_D6_P-loop"/>
</dbReference>
<accession>A0A7M7L5N0</accession>
<dbReference type="InterPro" id="IPR041228">
    <property type="entry name" value="Dynein_C"/>
</dbReference>
<dbReference type="InterPro" id="IPR027417">
    <property type="entry name" value="P-loop_NTPase"/>
</dbReference>
<feature type="domain" description="Dynein heavy chain AAA lid" evidence="3">
    <location>
        <begin position="628"/>
        <end position="764"/>
    </location>
</feature>
<feature type="domain" description="Dynein heavy chain ATP-binding dynein motor region" evidence="2">
    <location>
        <begin position="35"/>
        <end position="251"/>
    </location>
</feature>
<dbReference type="Proteomes" id="UP000005203">
    <property type="component" value="Linkage group LG6"/>
</dbReference>
<evidence type="ECO:0000259" key="1">
    <source>
        <dbReference type="Pfam" id="PF03028"/>
    </source>
</evidence>
<dbReference type="GO" id="GO:0030286">
    <property type="term" value="C:dynein complex"/>
    <property type="evidence" value="ECO:0007669"/>
    <property type="project" value="InterPro"/>
</dbReference>
<reference evidence="7" key="2">
    <citation type="submission" date="2025-04" db="UniProtKB">
        <authorList>
            <consortium name="RefSeq"/>
        </authorList>
    </citation>
    <scope>IDENTIFICATION</scope>
    <source>
        <strain evidence="7">DH4</strain>
        <tissue evidence="7">Whole body</tissue>
    </source>
</reference>
<gene>
    <name evidence="7" type="primary">LOC113218561</name>
</gene>
<evidence type="ECO:0000313" key="7">
    <source>
        <dbReference type="RefSeq" id="XP_026297073.1"/>
    </source>
</evidence>
<dbReference type="AlphaFoldDB" id="A0A7M7L5N0"/>